<accession>A0A813X1D4</accession>
<dbReference type="GO" id="GO:0005634">
    <property type="term" value="C:nucleus"/>
    <property type="evidence" value="ECO:0007669"/>
    <property type="project" value="UniProtKB-SubCell"/>
</dbReference>
<dbReference type="GO" id="GO:0016887">
    <property type="term" value="F:ATP hydrolysis activity"/>
    <property type="evidence" value="ECO:0007669"/>
    <property type="project" value="InterPro"/>
</dbReference>
<dbReference type="EMBL" id="CAJNOQ010001066">
    <property type="protein sequence ID" value="CAF0865095.1"/>
    <property type="molecule type" value="Genomic_DNA"/>
</dbReference>
<dbReference type="SMART" id="SM00382">
    <property type="entry name" value="AAA"/>
    <property type="match status" value="1"/>
</dbReference>
<evidence type="ECO:0000313" key="5">
    <source>
        <dbReference type="EMBL" id="CAF0865095.1"/>
    </source>
</evidence>
<evidence type="ECO:0000256" key="1">
    <source>
        <dbReference type="ARBA" id="ARBA00004123"/>
    </source>
</evidence>
<evidence type="ECO:0000313" key="7">
    <source>
        <dbReference type="Proteomes" id="UP000663829"/>
    </source>
</evidence>
<feature type="domain" description="AAA+ ATPase" evidence="4">
    <location>
        <begin position="266"/>
        <end position="402"/>
    </location>
</feature>
<dbReference type="InterPro" id="IPR003593">
    <property type="entry name" value="AAA+_ATPase"/>
</dbReference>
<keyword evidence="2" id="KW-0539">Nucleus</keyword>
<dbReference type="SUPFAM" id="SSF52540">
    <property type="entry name" value="P-loop containing nucleoside triphosphate hydrolases"/>
    <property type="match status" value="1"/>
</dbReference>
<dbReference type="OrthoDB" id="2195431at2759"/>
<evidence type="ECO:0000256" key="3">
    <source>
        <dbReference type="ARBA" id="ARBA00043975"/>
    </source>
</evidence>
<evidence type="ECO:0000256" key="2">
    <source>
        <dbReference type="ARBA" id="ARBA00023242"/>
    </source>
</evidence>
<evidence type="ECO:0000259" key="4">
    <source>
        <dbReference type="SMART" id="SM00382"/>
    </source>
</evidence>
<dbReference type="EMBL" id="CAJOBC010001066">
    <property type="protein sequence ID" value="CAF3652608.1"/>
    <property type="molecule type" value="Genomic_DNA"/>
</dbReference>
<comment type="similarity">
    <text evidence="3">Belongs to the activator 1 small subunits family. CTF18 subfamily.</text>
</comment>
<keyword evidence="7" id="KW-1185">Reference proteome</keyword>
<dbReference type="CDD" id="cd00009">
    <property type="entry name" value="AAA"/>
    <property type="match status" value="1"/>
</dbReference>
<dbReference type="InterPro" id="IPR003959">
    <property type="entry name" value="ATPase_AAA_core"/>
</dbReference>
<gene>
    <name evidence="5" type="ORF">GPM918_LOCUS6795</name>
    <name evidence="6" type="ORF">SRO942_LOCUS6795</name>
</gene>
<evidence type="ECO:0000313" key="6">
    <source>
        <dbReference type="EMBL" id="CAF3652608.1"/>
    </source>
</evidence>
<comment type="caution">
    <text evidence="5">The sequence shown here is derived from an EMBL/GenBank/DDBJ whole genome shotgun (WGS) entry which is preliminary data.</text>
</comment>
<dbReference type="InterPro" id="IPR027417">
    <property type="entry name" value="P-loop_NTPase"/>
</dbReference>
<dbReference type="GO" id="GO:0005524">
    <property type="term" value="F:ATP binding"/>
    <property type="evidence" value="ECO:0007669"/>
    <property type="project" value="InterPro"/>
</dbReference>
<proteinExistence type="inferred from homology"/>
<dbReference type="Proteomes" id="UP000663829">
    <property type="component" value="Unassembled WGS sequence"/>
</dbReference>
<dbReference type="PANTHER" id="PTHR46765">
    <property type="entry name" value="P-LOOP CONTAINING NUCLEOSIDE TRIPHOSPHATE HYDROLASES SUPERFAMILY PROTEIN"/>
    <property type="match status" value="1"/>
</dbReference>
<protein>
    <recommendedName>
        <fullName evidence="4">AAA+ ATPase domain-containing protein</fullName>
    </recommendedName>
</protein>
<dbReference type="Gene3D" id="3.40.50.300">
    <property type="entry name" value="P-loop containing nucleotide triphosphate hydrolases"/>
    <property type="match status" value="1"/>
</dbReference>
<organism evidence="5 7">
    <name type="scientific">Didymodactylos carnosus</name>
    <dbReference type="NCBI Taxonomy" id="1234261"/>
    <lineage>
        <taxon>Eukaryota</taxon>
        <taxon>Metazoa</taxon>
        <taxon>Spiralia</taxon>
        <taxon>Gnathifera</taxon>
        <taxon>Rotifera</taxon>
        <taxon>Eurotatoria</taxon>
        <taxon>Bdelloidea</taxon>
        <taxon>Philodinida</taxon>
        <taxon>Philodinidae</taxon>
        <taxon>Didymodactylos</taxon>
    </lineage>
</organism>
<reference evidence="5" key="1">
    <citation type="submission" date="2021-02" db="EMBL/GenBank/DDBJ databases">
        <authorList>
            <person name="Nowell W R."/>
        </authorList>
    </citation>
    <scope>NUCLEOTIDE SEQUENCE</scope>
</reference>
<dbReference type="Gene3D" id="1.10.8.60">
    <property type="match status" value="1"/>
</dbReference>
<dbReference type="PANTHER" id="PTHR46765:SF1">
    <property type="entry name" value="P-LOOP CONTAINING NUCLEOSIDE TRIPHOSPHATE HYDROLASES SUPERFAMILY PROTEIN"/>
    <property type="match status" value="1"/>
</dbReference>
<sequence>MDKDLDLYINVKVMYNDDDLDIEITGGVLPSGSSIAVRKIDDCKKRLFEENDLIEDEHSYVDDITTIKETNRKKQKLHTIDVLSNKKNEFTRYHRTIPNKSFVVLTSHSNERFYLELNDDDNYKSLAITTNKTQSLLKISIDELMDQHVRKKLDEISAEVDNIIVGQQGKQLETNDLDFEEKELWVDKFAPKDFCELLSDIGINRTLLEWLKLWDYLVFNKDLSHFRQLQNRQYNQKENNNSIKQVKKSFFPSGVQYELDSIKRPQQKVALLCGSPGSGKTTLAQIVARHAGYNIIEMNASDDRSIEAFRTRIESSTQMREILNKTYRPNCLLIDEIDGAPTQSIQLLVDLINREHGTTTKNSKNNSFMLYRPIICICNDLYVPALKSLRQIALILHFPRIDHQSLAKRLMIIAQQSNITADLSAITSLCLKSVCDVRSCLHFMQFVAKCGTRIDRKLVDSSIIGVKDSQKSMFEVWNEILQAPSSKTNQTSLVLEDPLIRMQKKNSTTVTRRLQLIEMISNLGGGNDRLYDGLFENYLTINHRDRKLSSLAYANSWLLFYDILNKEVYAQQNYFFWQFLPYTALTFHLLFASNQPVQIKYPQKQVEMNTKHRTYLSSIETMLEGIKPSLRQYINSTTLVLDILPYMIEILQPRLRPTNMALFTAKEKDDIKTLIDVMITYNLSYTQQRLADGAAIVLEPPVDAVALFAVDQKQRNTLSFSCRQMISKELTIEKVKRHIKIKPNSTSSATKIVDKITKSSTRKDFFAKFKLGTKESTNTRGNVTSTENQTGTNILVKIIEKPIITFQYNEGFSDAVRCRVKMQDLL</sequence>
<dbReference type="AlphaFoldDB" id="A0A813X1D4"/>
<dbReference type="Proteomes" id="UP000681722">
    <property type="component" value="Unassembled WGS sequence"/>
</dbReference>
<dbReference type="Pfam" id="PF00004">
    <property type="entry name" value="AAA"/>
    <property type="match status" value="1"/>
</dbReference>
<name>A0A813X1D4_9BILA</name>
<comment type="subcellular location">
    <subcellularLocation>
        <location evidence="1">Nucleus</location>
    </subcellularLocation>
</comment>
<dbReference type="InterPro" id="IPR053016">
    <property type="entry name" value="CTF18-RFC_complex"/>
</dbReference>